<evidence type="ECO:0000256" key="6">
    <source>
        <dbReference type="ARBA" id="ARBA00022777"/>
    </source>
</evidence>
<keyword evidence="9" id="KW-0472">Membrane</keyword>
<dbReference type="Proteomes" id="UP001224139">
    <property type="component" value="Unassembled WGS sequence"/>
</dbReference>
<dbReference type="PROSITE" id="PS50109">
    <property type="entry name" value="HIS_KIN"/>
    <property type="match status" value="1"/>
</dbReference>
<comment type="caution">
    <text evidence="11">The sequence shown here is derived from an EMBL/GenBank/DDBJ whole genome shotgun (WGS) entry which is preliminary data.</text>
</comment>
<evidence type="ECO:0000259" key="10">
    <source>
        <dbReference type="PROSITE" id="PS50109"/>
    </source>
</evidence>
<reference evidence="11 12" key="1">
    <citation type="submission" date="2023-06" db="EMBL/GenBank/DDBJ databases">
        <title>Comparative genomics of Bacillaceae isolates and their secondary metabolite potential.</title>
        <authorList>
            <person name="Song L."/>
            <person name="Nielsen L.J."/>
            <person name="Mohite O."/>
            <person name="Xu X."/>
            <person name="Weber T."/>
            <person name="Kovacs A.T."/>
        </authorList>
    </citation>
    <scope>NUCLEOTIDE SEQUENCE [LARGE SCALE GENOMIC DNA]</scope>
    <source>
        <strain evidence="11 12">DX2.1</strain>
    </source>
</reference>
<dbReference type="SMART" id="SM00387">
    <property type="entry name" value="HATPase_c"/>
    <property type="match status" value="1"/>
</dbReference>
<feature type="transmembrane region" description="Helical" evidence="9">
    <location>
        <begin position="94"/>
        <end position="112"/>
    </location>
</feature>
<dbReference type="EMBL" id="JAUCFG010000002">
    <property type="protein sequence ID" value="MDM5438241.1"/>
    <property type="molecule type" value="Genomic_DNA"/>
</dbReference>
<evidence type="ECO:0000256" key="5">
    <source>
        <dbReference type="ARBA" id="ARBA00022741"/>
    </source>
</evidence>
<keyword evidence="3" id="KW-0597">Phosphoprotein</keyword>
<organism evidence="11 12">
    <name type="scientific">Bacillus hominis</name>
    <dbReference type="NCBI Taxonomy" id="2817478"/>
    <lineage>
        <taxon>Bacteria</taxon>
        <taxon>Bacillati</taxon>
        <taxon>Bacillota</taxon>
        <taxon>Bacilli</taxon>
        <taxon>Bacillales</taxon>
        <taxon>Bacillaceae</taxon>
        <taxon>Bacillus</taxon>
        <taxon>Bacillus cereus group</taxon>
    </lineage>
</organism>
<evidence type="ECO:0000313" key="12">
    <source>
        <dbReference type="Proteomes" id="UP001224139"/>
    </source>
</evidence>
<evidence type="ECO:0000256" key="7">
    <source>
        <dbReference type="ARBA" id="ARBA00022840"/>
    </source>
</evidence>
<dbReference type="RefSeq" id="WP_289358780.1">
    <property type="nucleotide sequence ID" value="NZ_JAUCFG010000002.1"/>
</dbReference>
<feature type="transmembrane region" description="Helical" evidence="9">
    <location>
        <begin position="160"/>
        <end position="181"/>
    </location>
</feature>
<dbReference type="EC" id="2.7.13.3" evidence="2"/>
<keyword evidence="9" id="KW-0812">Transmembrane</keyword>
<proteinExistence type="predicted"/>
<dbReference type="InterPro" id="IPR050980">
    <property type="entry name" value="2C_sensor_his_kinase"/>
</dbReference>
<feature type="transmembrane region" description="Helical" evidence="9">
    <location>
        <begin position="14"/>
        <end position="32"/>
    </location>
</feature>
<feature type="transmembrane region" description="Helical" evidence="9">
    <location>
        <begin position="62"/>
        <end position="82"/>
    </location>
</feature>
<dbReference type="PANTHER" id="PTHR44936:SF9">
    <property type="entry name" value="SENSOR PROTEIN CREC"/>
    <property type="match status" value="1"/>
</dbReference>
<comment type="catalytic activity">
    <reaction evidence="1">
        <text>ATP + protein L-histidine = ADP + protein N-phospho-L-histidine.</text>
        <dbReference type="EC" id="2.7.13.3"/>
    </reaction>
</comment>
<keyword evidence="7" id="KW-0067">ATP-binding</keyword>
<evidence type="ECO:0000256" key="3">
    <source>
        <dbReference type="ARBA" id="ARBA00022553"/>
    </source>
</evidence>
<keyword evidence="6 11" id="KW-0418">Kinase</keyword>
<dbReference type="GO" id="GO:0016301">
    <property type="term" value="F:kinase activity"/>
    <property type="evidence" value="ECO:0007669"/>
    <property type="project" value="UniProtKB-KW"/>
</dbReference>
<evidence type="ECO:0000256" key="9">
    <source>
        <dbReference type="SAM" id="Phobius"/>
    </source>
</evidence>
<keyword evidence="9" id="KW-1133">Transmembrane helix</keyword>
<keyword evidence="8" id="KW-0902">Two-component regulatory system</keyword>
<feature type="domain" description="Histidine kinase" evidence="10">
    <location>
        <begin position="324"/>
        <end position="431"/>
    </location>
</feature>
<accession>A0ABT7R5Q5</accession>
<keyword evidence="4" id="KW-0808">Transferase</keyword>
<dbReference type="InterPro" id="IPR036890">
    <property type="entry name" value="HATPase_C_sf"/>
</dbReference>
<keyword evidence="12" id="KW-1185">Reference proteome</keyword>
<dbReference type="SUPFAM" id="SSF55874">
    <property type="entry name" value="ATPase domain of HSP90 chaperone/DNA topoisomerase II/histidine kinase"/>
    <property type="match status" value="1"/>
</dbReference>
<gene>
    <name evidence="11" type="ORF">QUG02_08860</name>
</gene>
<feature type="transmembrane region" description="Helical" evidence="9">
    <location>
        <begin position="124"/>
        <end position="148"/>
    </location>
</feature>
<evidence type="ECO:0000256" key="8">
    <source>
        <dbReference type="ARBA" id="ARBA00023012"/>
    </source>
</evidence>
<name>A0ABT7R5Q5_9BACI</name>
<evidence type="ECO:0000256" key="2">
    <source>
        <dbReference type="ARBA" id="ARBA00012438"/>
    </source>
</evidence>
<evidence type="ECO:0000256" key="4">
    <source>
        <dbReference type="ARBA" id="ARBA00022679"/>
    </source>
</evidence>
<dbReference type="Pfam" id="PF02518">
    <property type="entry name" value="HATPase_c"/>
    <property type="match status" value="1"/>
</dbReference>
<sequence>MAALNWNQLWKKDMSLLIILMIVVPIAGELNFHPFNDTFRVSFGTPLFFFLLLFLRKIPAAAAGILVGISVVLFRVCLDWVLQGSFHMTESFYLRYPVFFYYFIYGSLFSLFRVNKFHQKPIIIGCLGITIEIIASMSELAIYHMLVLGTTITISEVNKLIIIAIFRSFFALGFLNMMNLYETKLKESQVRKENEKMLMHLSNLYVESVHLKKTLQNAELITQEAYQLYRNLQANDDSSSIESYSKIALKIAGEVHEIKKDNQRIFAGLSKLLLDKNVAEYVEGHELAEMIVRINEKYADMLEKDIRFSKHIEGEHAEYHVYTVLSIFNNLVANAVEAIEDNGAIIIKLYKLDKRIFFEVIDDGPGIAQKYKKLVFKPGFTSKYDQTGTPSTGIGLSYINEMVTELGGEVRLEDLETGEGCKFVVCLPECSLKREGEQSCFIIS</sequence>
<feature type="transmembrane region" description="Helical" evidence="9">
    <location>
        <begin position="38"/>
        <end position="55"/>
    </location>
</feature>
<evidence type="ECO:0000313" key="11">
    <source>
        <dbReference type="EMBL" id="MDM5438241.1"/>
    </source>
</evidence>
<dbReference type="Gene3D" id="3.30.565.10">
    <property type="entry name" value="Histidine kinase-like ATPase, C-terminal domain"/>
    <property type="match status" value="1"/>
</dbReference>
<dbReference type="PANTHER" id="PTHR44936">
    <property type="entry name" value="SENSOR PROTEIN CREC"/>
    <property type="match status" value="1"/>
</dbReference>
<dbReference type="InterPro" id="IPR004358">
    <property type="entry name" value="Sig_transdc_His_kin-like_C"/>
</dbReference>
<dbReference type="PRINTS" id="PR00344">
    <property type="entry name" value="BCTRLSENSOR"/>
</dbReference>
<dbReference type="InterPro" id="IPR003594">
    <property type="entry name" value="HATPase_dom"/>
</dbReference>
<dbReference type="InterPro" id="IPR005467">
    <property type="entry name" value="His_kinase_dom"/>
</dbReference>
<protein>
    <recommendedName>
        <fullName evidence="2">histidine kinase</fullName>
        <ecNumber evidence="2">2.7.13.3</ecNumber>
    </recommendedName>
</protein>
<keyword evidence="5" id="KW-0547">Nucleotide-binding</keyword>
<evidence type="ECO:0000256" key="1">
    <source>
        <dbReference type="ARBA" id="ARBA00000085"/>
    </source>
</evidence>